<sequence length="180" mass="19296">MAATRLDKDVLRLRDIAYADAAALLARYDLRLERVADGEPIPGSYWGEDEAGLIGQVVHVRDDTPVHSLLHEACHLIVLPPERRAAVHTDATDSIEEEDAVCVLQALLGDALPGVGRARVLADMDAWGYTFRLGSAAAYFERDAAAAWHWLQACGLVGADKTLRIPAASGEDPGDATQAG</sequence>
<comment type="caution">
    <text evidence="1">The sequence shown here is derived from an EMBL/GenBank/DDBJ whole genome shotgun (WGS) entry which is preliminary data.</text>
</comment>
<gene>
    <name evidence="1" type="ORF">ACFOM9_07265</name>
</gene>
<evidence type="ECO:0000313" key="1">
    <source>
        <dbReference type="EMBL" id="MFC3659874.1"/>
    </source>
</evidence>
<organism evidence="1 2">
    <name type="scientific">Luteimonas notoginsengisoli</name>
    <dbReference type="NCBI Taxonomy" id="1578200"/>
    <lineage>
        <taxon>Bacteria</taxon>
        <taxon>Pseudomonadati</taxon>
        <taxon>Pseudomonadota</taxon>
        <taxon>Gammaproteobacteria</taxon>
        <taxon>Lysobacterales</taxon>
        <taxon>Lysobacteraceae</taxon>
        <taxon>Luteimonas</taxon>
    </lineage>
</organism>
<keyword evidence="2" id="KW-1185">Reference proteome</keyword>
<evidence type="ECO:0008006" key="3">
    <source>
        <dbReference type="Google" id="ProtNLM"/>
    </source>
</evidence>
<accession>A0ABV7USE6</accession>
<name>A0ABV7USE6_9GAMM</name>
<protein>
    <recommendedName>
        <fullName evidence="3">IrrE N-terminal-like domain-containing protein</fullName>
    </recommendedName>
</protein>
<dbReference type="EMBL" id="JBHRYF010000003">
    <property type="protein sequence ID" value="MFC3659874.1"/>
    <property type="molecule type" value="Genomic_DNA"/>
</dbReference>
<evidence type="ECO:0000313" key="2">
    <source>
        <dbReference type="Proteomes" id="UP001595724"/>
    </source>
</evidence>
<proteinExistence type="predicted"/>
<dbReference type="RefSeq" id="WP_386708349.1">
    <property type="nucleotide sequence ID" value="NZ_JBHRYF010000003.1"/>
</dbReference>
<dbReference type="Proteomes" id="UP001595724">
    <property type="component" value="Unassembled WGS sequence"/>
</dbReference>
<reference evidence="2" key="1">
    <citation type="journal article" date="2019" name="Int. J. Syst. Evol. Microbiol.">
        <title>The Global Catalogue of Microorganisms (GCM) 10K type strain sequencing project: providing services to taxonomists for standard genome sequencing and annotation.</title>
        <authorList>
            <consortium name="The Broad Institute Genomics Platform"/>
            <consortium name="The Broad Institute Genome Sequencing Center for Infectious Disease"/>
            <person name="Wu L."/>
            <person name="Ma J."/>
        </authorList>
    </citation>
    <scope>NUCLEOTIDE SEQUENCE [LARGE SCALE GENOMIC DNA]</scope>
    <source>
        <strain evidence="2">KCTC 42211</strain>
    </source>
</reference>